<dbReference type="AlphaFoldDB" id="A0A518GNK5"/>
<reference evidence="2 3" key="1">
    <citation type="submission" date="2019-02" db="EMBL/GenBank/DDBJ databases">
        <title>Deep-cultivation of Planctomycetes and their phenomic and genomic characterization uncovers novel biology.</title>
        <authorList>
            <person name="Wiegand S."/>
            <person name="Jogler M."/>
            <person name="Boedeker C."/>
            <person name="Pinto D."/>
            <person name="Vollmers J."/>
            <person name="Rivas-Marin E."/>
            <person name="Kohn T."/>
            <person name="Peeters S.H."/>
            <person name="Heuer A."/>
            <person name="Rast P."/>
            <person name="Oberbeckmann S."/>
            <person name="Bunk B."/>
            <person name="Jeske O."/>
            <person name="Meyerdierks A."/>
            <person name="Storesund J.E."/>
            <person name="Kallscheuer N."/>
            <person name="Luecker S."/>
            <person name="Lage O.M."/>
            <person name="Pohl T."/>
            <person name="Merkel B.J."/>
            <person name="Hornburger P."/>
            <person name="Mueller R.-W."/>
            <person name="Bruemmer F."/>
            <person name="Labrenz M."/>
            <person name="Spormann A.M."/>
            <person name="Op den Camp H."/>
            <person name="Overmann J."/>
            <person name="Amann R."/>
            <person name="Jetten M.S.M."/>
            <person name="Mascher T."/>
            <person name="Medema M.H."/>
            <person name="Devos D.P."/>
            <person name="Kaster A.-K."/>
            <person name="Ovreas L."/>
            <person name="Rohde M."/>
            <person name="Galperin M.Y."/>
            <person name="Jogler C."/>
        </authorList>
    </citation>
    <scope>NUCLEOTIDE SEQUENCE [LARGE SCALE GENOMIC DNA]</scope>
    <source>
        <strain evidence="2 3">Spb1</strain>
    </source>
</reference>
<accession>A0A518GNK5</accession>
<dbReference type="InterPro" id="IPR011990">
    <property type="entry name" value="TPR-like_helical_dom_sf"/>
</dbReference>
<protein>
    <submittedName>
        <fullName evidence="2">Lipoprotein NlpI</fullName>
    </submittedName>
</protein>
<dbReference type="EMBL" id="CP036299">
    <property type="protein sequence ID" value="QDV30167.1"/>
    <property type="molecule type" value="Genomic_DNA"/>
</dbReference>
<proteinExistence type="predicted"/>
<dbReference type="SUPFAM" id="SSF48452">
    <property type="entry name" value="TPR-like"/>
    <property type="match status" value="1"/>
</dbReference>
<name>A0A518GNK5_9PLAN</name>
<feature type="chain" id="PRO_5021804942" evidence="1">
    <location>
        <begin position="31"/>
        <end position="265"/>
    </location>
</feature>
<keyword evidence="3" id="KW-1185">Reference proteome</keyword>
<dbReference type="OrthoDB" id="272871at2"/>
<sequence precursor="true">MTSHRSCLNTLLMFPFALAFLLGVNQSAIANEETPAEAAFQKLHESEQKKYAQLAESYLMALKDQPDNPVLWLQAGDARFFAGDSAGALAAYDECLRISPARYASFWQRGLVLHSLGKWKDGALQFEAYHEQISQSDRENGLWQFLCNREQFDEKTALQKRIRYDKADRQPFPLVYRYYEGEVTLEQVKEQLAKASLSKNEQQSTNFYLPLYVALLTDARGQKDKARALYDEALISTWAREAGYGPQYMWQVARLYRNRLNLATP</sequence>
<dbReference type="KEGG" id="peh:Spb1_20950"/>
<keyword evidence="1" id="KW-0732">Signal</keyword>
<evidence type="ECO:0000313" key="3">
    <source>
        <dbReference type="Proteomes" id="UP000315349"/>
    </source>
</evidence>
<evidence type="ECO:0000256" key="1">
    <source>
        <dbReference type="SAM" id="SignalP"/>
    </source>
</evidence>
<keyword evidence="2" id="KW-0449">Lipoprotein</keyword>
<evidence type="ECO:0000313" key="2">
    <source>
        <dbReference type="EMBL" id="QDV30167.1"/>
    </source>
</evidence>
<dbReference type="RefSeq" id="WP_145299098.1">
    <property type="nucleotide sequence ID" value="NZ_CP036299.1"/>
</dbReference>
<dbReference type="PANTHER" id="PTHR47908">
    <property type="match status" value="1"/>
</dbReference>
<dbReference type="Gene3D" id="1.25.40.10">
    <property type="entry name" value="Tetratricopeptide repeat domain"/>
    <property type="match status" value="1"/>
</dbReference>
<dbReference type="PANTHER" id="PTHR47908:SF2">
    <property type="entry name" value="TETRATRICOPEPTIDE REPEAT (TPR)-LIKE SUPERFAMILY PROTEIN"/>
    <property type="match status" value="1"/>
</dbReference>
<dbReference type="Proteomes" id="UP000315349">
    <property type="component" value="Chromosome"/>
</dbReference>
<organism evidence="2 3">
    <name type="scientific">Planctopirus ephydatiae</name>
    <dbReference type="NCBI Taxonomy" id="2528019"/>
    <lineage>
        <taxon>Bacteria</taxon>
        <taxon>Pseudomonadati</taxon>
        <taxon>Planctomycetota</taxon>
        <taxon>Planctomycetia</taxon>
        <taxon>Planctomycetales</taxon>
        <taxon>Planctomycetaceae</taxon>
        <taxon>Planctopirus</taxon>
    </lineage>
</organism>
<gene>
    <name evidence="2" type="ORF">Spb1_20950</name>
</gene>
<feature type="signal peptide" evidence="1">
    <location>
        <begin position="1"/>
        <end position="30"/>
    </location>
</feature>